<dbReference type="Gene3D" id="1.10.472.80">
    <property type="entry name" value="Ypt/Rab-GAP domain of gyp1p, domain 3"/>
    <property type="match status" value="1"/>
</dbReference>
<feature type="coiled-coil region" evidence="1">
    <location>
        <begin position="376"/>
        <end position="430"/>
    </location>
</feature>
<dbReference type="Proteomes" id="UP000247409">
    <property type="component" value="Unassembled WGS sequence"/>
</dbReference>
<dbReference type="SUPFAM" id="SSF47923">
    <property type="entry name" value="Ypt/Rab-GAP domain of gyp1p"/>
    <property type="match status" value="2"/>
</dbReference>
<gene>
    <name evidence="4" type="ORF">BWQ96_03983</name>
</gene>
<name>A0A2V3IXA8_9FLOR</name>
<dbReference type="EMBL" id="NBIV01000041">
    <property type="protein sequence ID" value="PXF46327.1"/>
    <property type="molecule type" value="Genomic_DNA"/>
</dbReference>
<dbReference type="OrthoDB" id="5926at2759"/>
<sequence>MPPEAQDQSKSSEFLMQSEPTPAANHSNASQPVTETQRQPITHYHSISVDHRPPAAANPTRGTLKIVEHDIGGKDDLWNIQLYFIWQPKGADTEDAAKDTTLAKPLKVSIDDFLTIRTQFTLQPPSLTVHLNGGRLLGDFYFPNGPDAAMAFFHCLRDHVVPLEMDDDFIPGDLYALEKKNRMRRVAPTINTANNGDREEDFSDLLADLRIEGSSHRRPRRNMSNTVKDDLGIMLLSHFARVTQAAREIGDGISTLLDEEKRKKELERRRRENAARHRALDIHAEVTASSSEERDLPRRLTLESSRGVPVSLSVWNDSFDDDGKLIDIQVMRRAVFAGGVECDARSAVWPFLLGFYDWKSSAAERLNLLETKEAEYKALKSKWQSLQSSAKEAELETLDKDPNAVNADRRERVRKKYADYLETEEQIEKDIIRTDRRVEMFEQDNSNGTLTMGTILNMYAMYDKRTTYCQGMSDFLAPIVYVMGIDDEAIIFWSFESLMRRIESNFRHDQSGMRRQLRKLGRLMEVADRDLSQFFRETDPDYYTCFRWVLVRFKREFSFEAICRLWEALWTKLVGGDDLHLFIAAALLIAQRRDILRLEKGAFDQLLRYINDMSMRIDEEYALHEGEVCFLKYGEHSHVSS</sequence>
<evidence type="ECO:0000256" key="2">
    <source>
        <dbReference type="SAM" id="MobiDB-lite"/>
    </source>
</evidence>
<evidence type="ECO:0000259" key="3">
    <source>
        <dbReference type="PROSITE" id="PS50086"/>
    </source>
</evidence>
<dbReference type="SMART" id="SM00164">
    <property type="entry name" value="TBC"/>
    <property type="match status" value="1"/>
</dbReference>
<dbReference type="PROSITE" id="PS50086">
    <property type="entry name" value="TBC_RABGAP"/>
    <property type="match status" value="1"/>
</dbReference>
<dbReference type="PANTHER" id="PTHR22957:SF507">
    <property type="entry name" value="OS08G0547200 PROTEIN"/>
    <property type="match status" value="1"/>
</dbReference>
<keyword evidence="5" id="KW-1185">Reference proteome</keyword>
<dbReference type="STRING" id="448386.A0A2V3IXA8"/>
<dbReference type="InterPro" id="IPR035969">
    <property type="entry name" value="Rab-GAP_TBC_sf"/>
</dbReference>
<organism evidence="4 5">
    <name type="scientific">Gracilariopsis chorda</name>
    <dbReference type="NCBI Taxonomy" id="448386"/>
    <lineage>
        <taxon>Eukaryota</taxon>
        <taxon>Rhodophyta</taxon>
        <taxon>Florideophyceae</taxon>
        <taxon>Rhodymeniophycidae</taxon>
        <taxon>Gracilariales</taxon>
        <taxon>Gracilariaceae</taxon>
        <taxon>Gracilariopsis</taxon>
    </lineage>
</organism>
<keyword evidence="1" id="KW-0175">Coiled coil</keyword>
<dbReference type="PANTHER" id="PTHR22957">
    <property type="entry name" value="TBC1 DOMAIN FAMILY MEMBER GTPASE-ACTIVATING PROTEIN"/>
    <property type="match status" value="1"/>
</dbReference>
<dbReference type="InterPro" id="IPR000195">
    <property type="entry name" value="Rab-GAP-TBC_dom"/>
</dbReference>
<evidence type="ECO:0000313" key="5">
    <source>
        <dbReference type="Proteomes" id="UP000247409"/>
    </source>
</evidence>
<reference evidence="4 5" key="1">
    <citation type="journal article" date="2018" name="Mol. Biol. Evol.">
        <title>Analysis of the draft genome of the red seaweed Gracilariopsis chorda provides insights into genome size evolution in Rhodophyta.</title>
        <authorList>
            <person name="Lee J."/>
            <person name="Yang E.C."/>
            <person name="Graf L."/>
            <person name="Yang J.H."/>
            <person name="Qiu H."/>
            <person name="Zel Zion U."/>
            <person name="Chan C.X."/>
            <person name="Stephens T.G."/>
            <person name="Weber A.P.M."/>
            <person name="Boo G.H."/>
            <person name="Boo S.M."/>
            <person name="Kim K.M."/>
            <person name="Shin Y."/>
            <person name="Jung M."/>
            <person name="Lee S.J."/>
            <person name="Yim H.S."/>
            <person name="Lee J.H."/>
            <person name="Bhattacharya D."/>
            <person name="Yoon H.S."/>
        </authorList>
    </citation>
    <scope>NUCLEOTIDE SEQUENCE [LARGE SCALE GENOMIC DNA]</scope>
    <source>
        <strain evidence="4 5">SKKU-2015</strain>
        <tissue evidence="4">Whole body</tissue>
    </source>
</reference>
<dbReference type="AlphaFoldDB" id="A0A2V3IXA8"/>
<dbReference type="Pfam" id="PF00566">
    <property type="entry name" value="RabGAP-TBC"/>
    <property type="match status" value="1"/>
</dbReference>
<comment type="caution">
    <text evidence="4">The sequence shown here is derived from an EMBL/GenBank/DDBJ whole genome shotgun (WGS) entry which is preliminary data.</text>
</comment>
<evidence type="ECO:0000256" key="1">
    <source>
        <dbReference type="SAM" id="Coils"/>
    </source>
</evidence>
<feature type="region of interest" description="Disordered" evidence="2">
    <location>
        <begin position="1"/>
        <end position="39"/>
    </location>
</feature>
<accession>A0A2V3IXA8</accession>
<proteinExistence type="predicted"/>
<dbReference type="Gene3D" id="1.10.8.270">
    <property type="entry name" value="putative rabgap domain of human tbc1 domain family member 14 like domains"/>
    <property type="match status" value="1"/>
</dbReference>
<protein>
    <submittedName>
        <fullName evidence="4">TBC1 domain family member 15</fullName>
    </submittedName>
</protein>
<dbReference type="GO" id="GO:0005096">
    <property type="term" value="F:GTPase activator activity"/>
    <property type="evidence" value="ECO:0007669"/>
    <property type="project" value="TreeGrafter"/>
</dbReference>
<feature type="domain" description="Rab-GAP TBC" evidence="3">
    <location>
        <begin position="339"/>
        <end position="573"/>
    </location>
</feature>
<evidence type="ECO:0000313" key="4">
    <source>
        <dbReference type="EMBL" id="PXF46327.1"/>
    </source>
</evidence>